<proteinExistence type="predicted"/>
<evidence type="ECO:0000313" key="3">
    <source>
        <dbReference type="EMBL" id="KAL1122269.1"/>
    </source>
</evidence>
<reference evidence="3 4" key="1">
    <citation type="submission" date="2024-07" db="EMBL/GenBank/DDBJ databases">
        <title>Chromosome-level genome assembly of the water stick insect Ranatra chinensis (Heteroptera: Nepidae).</title>
        <authorList>
            <person name="Liu X."/>
        </authorList>
    </citation>
    <scope>NUCLEOTIDE SEQUENCE [LARGE SCALE GENOMIC DNA]</scope>
    <source>
        <strain evidence="3">Cailab_2021Rc</strain>
        <tissue evidence="3">Muscle</tissue>
    </source>
</reference>
<accession>A0ABD0Y6K7</accession>
<gene>
    <name evidence="3" type="ORF">AAG570_003674</name>
</gene>
<feature type="domain" description="Tudor" evidence="2">
    <location>
        <begin position="350"/>
        <end position="421"/>
    </location>
</feature>
<dbReference type="GO" id="GO:0005737">
    <property type="term" value="C:cytoplasm"/>
    <property type="evidence" value="ECO:0007669"/>
    <property type="project" value="UniProtKB-ARBA"/>
</dbReference>
<dbReference type="Gene3D" id="2.40.50.90">
    <property type="match status" value="3"/>
</dbReference>
<name>A0ABD0Y6K7_9HEMI</name>
<dbReference type="AlphaFoldDB" id="A0ABD0Y6K7"/>
<dbReference type="InterPro" id="IPR050621">
    <property type="entry name" value="Tudor_domain_containing"/>
</dbReference>
<dbReference type="PANTHER" id="PTHR22948">
    <property type="entry name" value="TUDOR DOMAIN CONTAINING PROTEIN"/>
    <property type="match status" value="1"/>
</dbReference>
<evidence type="ECO:0000313" key="4">
    <source>
        <dbReference type="Proteomes" id="UP001558652"/>
    </source>
</evidence>
<comment type="caution">
    <text evidence="3">The sequence shown here is derived from an EMBL/GenBank/DDBJ whole genome shotgun (WGS) entry which is preliminary data.</text>
</comment>
<dbReference type="SUPFAM" id="SSF63748">
    <property type="entry name" value="Tudor/PWWP/MBT"/>
    <property type="match status" value="3"/>
</dbReference>
<evidence type="ECO:0000256" key="1">
    <source>
        <dbReference type="SAM" id="MobiDB-lite"/>
    </source>
</evidence>
<protein>
    <recommendedName>
        <fullName evidence="2">Tudor domain-containing protein</fullName>
    </recommendedName>
</protein>
<sequence length="928" mass="103346">MGFEVGMEGSKLGSGDFRLLQVAASARENRNGEKRRSEATNAPSSLPVIHTGKLTTVQEGPEPYHPGSYTARLVAFLEREGCPKPTYILLPRKPKGSPNQYSCRINVIGPDINAPGKTKEYDISSFPLEFANSKDAKEKVSEIAFLAICQKTATDKKVTSDVSLLTRRVIENCTTSLQLSSGGPDGVVVRVSDYHANGPGFDSLRGKSWLNARCNEHLLVGGRKSGVWAYHIEEDYETRFGEKLPSNWLQLLTNCSELMIENVRDFSAIVRPTCDADAVISWSPVTGCVTIPRPVQPPDSPTWDVYITRAISSTNVWLRFIGDEYSDKLDALFEELEDFYKHNSDVCRPASLEVDRCYAHTSDDGCTSRAVVIALPSVSPMPLADVGSDNSTVKVKFIDHGDIDYVPVKSLFILDTRFSRLPAQALSCCLDGLESYAENVVFDRLLAEATEGKSLVAELVMGPIHSSEAAPQLILYDTSGDAPVNINDYLAQIMELVSCRPTLTDTKVIHEAHLTHISADGYVYLQVPSKCLDYIKESLNEVNDELLERHRLTEPSGVQPHRLYLLRLSPGGTSYRVKVVGPVSAELGEVDIEMIDFGRTLTVPYTDLHTLEDVAISLNFIAPQCIQAQLKDIPSRAFAFREVLTAFQELIPSNRKVLLKMESAITENNNNMTVPVVELFRRIQPDNLIISINCTLRMNNSRFFTEPESNGFHNQDRAEMKSSLELVHTAPINKKFFNVHVVSAANPFNFIVQPEGYKEKYSMLLSSMEKFYSIEQLGRPVTEAKPGLYCAAYLKKEGCWLRGCVEQMISVREVCFYACDTGELHVIQSQDLFVLEQSFMKLPALALNARLAGITPLHGDWLVEDTRRFQQLVEGKSLASVILSHSGIVRKSGGLAPRVTLTLKLFDKNKQDMDIGHIFVLEHRGRYV</sequence>
<dbReference type="Pfam" id="PF00567">
    <property type="entry name" value="TUDOR"/>
    <property type="match status" value="3"/>
</dbReference>
<organism evidence="3 4">
    <name type="scientific">Ranatra chinensis</name>
    <dbReference type="NCBI Taxonomy" id="642074"/>
    <lineage>
        <taxon>Eukaryota</taxon>
        <taxon>Metazoa</taxon>
        <taxon>Ecdysozoa</taxon>
        <taxon>Arthropoda</taxon>
        <taxon>Hexapoda</taxon>
        <taxon>Insecta</taxon>
        <taxon>Pterygota</taxon>
        <taxon>Neoptera</taxon>
        <taxon>Paraneoptera</taxon>
        <taxon>Hemiptera</taxon>
        <taxon>Heteroptera</taxon>
        <taxon>Panheteroptera</taxon>
        <taxon>Nepomorpha</taxon>
        <taxon>Nepidae</taxon>
        <taxon>Ranatrinae</taxon>
        <taxon>Ranatra</taxon>
    </lineage>
</organism>
<dbReference type="InterPro" id="IPR002999">
    <property type="entry name" value="Tudor"/>
</dbReference>
<dbReference type="PROSITE" id="PS50304">
    <property type="entry name" value="TUDOR"/>
    <property type="match status" value="1"/>
</dbReference>
<feature type="compositionally biased region" description="Basic and acidic residues" evidence="1">
    <location>
        <begin position="27"/>
        <end position="38"/>
    </location>
</feature>
<dbReference type="Proteomes" id="UP001558652">
    <property type="component" value="Unassembled WGS sequence"/>
</dbReference>
<keyword evidence="4" id="KW-1185">Reference proteome</keyword>
<dbReference type="Gene3D" id="2.30.30.140">
    <property type="match status" value="3"/>
</dbReference>
<dbReference type="PANTHER" id="PTHR22948:SF29">
    <property type="entry name" value="FI02030P-RELATED"/>
    <property type="match status" value="1"/>
</dbReference>
<dbReference type="EMBL" id="JBFDAA010000014">
    <property type="protein sequence ID" value="KAL1122269.1"/>
    <property type="molecule type" value="Genomic_DNA"/>
</dbReference>
<feature type="region of interest" description="Disordered" evidence="1">
    <location>
        <begin position="27"/>
        <end position="46"/>
    </location>
</feature>
<dbReference type="InterPro" id="IPR035437">
    <property type="entry name" value="SNase_OB-fold_sf"/>
</dbReference>
<evidence type="ECO:0000259" key="2">
    <source>
        <dbReference type="PROSITE" id="PS50304"/>
    </source>
</evidence>